<protein>
    <submittedName>
        <fullName evidence="1">Uncharacterized protein</fullName>
    </submittedName>
</protein>
<dbReference type="AlphaFoldDB" id="V3ZEC9"/>
<sequence length="173" mass="19803">MVIYSKKGGKPEVERQAVEDSLLKEDYNIIYDDIVTRILRYSLSSNQIKLCNYKEYINKLINKTDDKDLNENILQSGQLQNSTPTEKLLILKAVIDETLDKHSDDLDDYLNDHFTSQNLRGETIGQDAFGNTFWYFNADRSYGQLSAAISVLKSDALISTLSETMLNDYTIEI</sequence>
<dbReference type="OrthoDB" id="7668649at2759"/>
<dbReference type="GeneID" id="20241304"/>
<reference evidence="1 2" key="1">
    <citation type="journal article" date="2013" name="Nature">
        <title>Insights into bilaterian evolution from three spiralian genomes.</title>
        <authorList>
            <person name="Simakov O."/>
            <person name="Marletaz F."/>
            <person name="Cho S.J."/>
            <person name="Edsinger-Gonzales E."/>
            <person name="Havlak P."/>
            <person name="Hellsten U."/>
            <person name="Kuo D.H."/>
            <person name="Larsson T."/>
            <person name="Lv J."/>
            <person name="Arendt D."/>
            <person name="Savage R."/>
            <person name="Osoegawa K."/>
            <person name="de Jong P."/>
            <person name="Grimwood J."/>
            <person name="Chapman J.A."/>
            <person name="Shapiro H."/>
            <person name="Aerts A."/>
            <person name="Otillar R.P."/>
            <person name="Terry A.Y."/>
            <person name="Boore J.L."/>
            <person name="Grigoriev I.V."/>
            <person name="Lindberg D.R."/>
            <person name="Seaver E.C."/>
            <person name="Weisblat D.A."/>
            <person name="Putnam N.H."/>
            <person name="Rokhsar D.S."/>
        </authorList>
    </citation>
    <scope>NUCLEOTIDE SEQUENCE [LARGE SCALE GENOMIC DNA]</scope>
</reference>
<dbReference type="HOGENOM" id="CLU_1549390_0_0_1"/>
<accession>V3ZEC9</accession>
<organism evidence="1 2">
    <name type="scientific">Lottia gigantea</name>
    <name type="common">Giant owl limpet</name>
    <dbReference type="NCBI Taxonomy" id="225164"/>
    <lineage>
        <taxon>Eukaryota</taxon>
        <taxon>Metazoa</taxon>
        <taxon>Spiralia</taxon>
        <taxon>Lophotrochozoa</taxon>
        <taxon>Mollusca</taxon>
        <taxon>Gastropoda</taxon>
        <taxon>Patellogastropoda</taxon>
        <taxon>Lottioidea</taxon>
        <taxon>Lottiidae</taxon>
        <taxon>Lottia</taxon>
    </lineage>
</organism>
<gene>
    <name evidence="1" type="ORF">LOTGIDRAFT_170040</name>
</gene>
<dbReference type="CTD" id="20241304"/>
<dbReference type="Proteomes" id="UP000030746">
    <property type="component" value="Unassembled WGS sequence"/>
</dbReference>
<keyword evidence="2" id="KW-1185">Reference proteome</keyword>
<dbReference type="RefSeq" id="XP_009066916.1">
    <property type="nucleotide sequence ID" value="XM_009068668.1"/>
</dbReference>
<dbReference type="EMBL" id="KB203918">
    <property type="protein sequence ID" value="ESO82412.1"/>
    <property type="molecule type" value="Genomic_DNA"/>
</dbReference>
<dbReference type="KEGG" id="lgi:LOTGIDRAFT_170040"/>
<name>V3ZEC9_LOTGI</name>
<proteinExistence type="predicted"/>
<evidence type="ECO:0000313" key="2">
    <source>
        <dbReference type="Proteomes" id="UP000030746"/>
    </source>
</evidence>
<evidence type="ECO:0000313" key="1">
    <source>
        <dbReference type="EMBL" id="ESO82412.1"/>
    </source>
</evidence>